<dbReference type="AlphaFoldDB" id="A0A1H2UXP8"/>
<evidence type="ECO:0000256" key="4">
    <source>
        <dbReference type="ARBA" id="ARBA00022692"/>
    </source>
</evidence>
<keyword evidence="3" id="KW-1003">Cell membrane</keyword>
<evidence type="ECO:0000313" key="11">
    <source>
        <dbReference type="EMBL" id="SDW60847.1"/>
    </source>
</evidence>
<dbReference type="OrthoDB" id="9808638at2"/>
<evidence type="ECO:0000313" key="12">
    <source>
        <dbReference type="Proteomes" id="UP000198816"/>
    </source>
</evidence>
<dbReference type="SUPFAM" id="SSF103481">
    <property type="entry name" value="Multidrug resistance efflux transporter EmrE"/>
    <property type="match status" value="1"/>
</dbReference>
<dbReference type="PANTHER" id="PTHR30561:SF0">
    <property type="entry name" value="GUANIDINIUM EXPORTER"/>
    <property type="match status" value="1"/>
</dbReference>
<keyword evidence="2" id="KW-0813">Transport</keyword>
<name>A0A1H2UXP8_THIRO</name>
<evidence type="ECO:0000256" key="2">
    <source>
        <dbReference type="ARBA" id="ARBA00022448"/>
    </source>
</evidence>
<gene>
    <name evidence="11" type="ORF">SAMN05421783_10627</name>
</gene>
<comment type="subcellular location">
    <subcellularLocation>
        <location evidence="1 9">Cell membrane</location>
        <topology evidence="1 9">Multi-pass membrane protein</topology>
    </subcellularLocation>
</comment>
<dbReference type="InterPro" id="IPR045324">
    <property type="entry name" value="Small_multidrug_res"/>
</dbReference>
<organism evidence="11 12">
    <name type="scientific">Thiocapsa roseopersicina</name>
    <dbReference type="NCBI Taxonomy" id="1058"/>
    <lineage>
        <taxon>Bacteria</taxon>
        <taxon>Pseudomonadati</taxon>
        <taxon>Pseudomonadota</taxon>
        <taxon>Gammaproteobacteria</taxon>
        <taxon>Chromatiales</taxon>
        <taxon>Chromatiaceae</taxon>
        <taxon>Thiocapsa</taxon>
    </lineage>
</organism>
<reference evidence="12" key="1">
    <citation type="submission" date="2016-10" db="EMBL/GenBank/DDBJ databases">
        <authorList>
            <person name="Varghese N."/>
            <person name="Submissions S."/>
        </authorList>
    </citation>
    <scope>NUCLEOTIDE SEQUENCE [LARGE SCALE GENOMIC DNA]</scope>
    <source>
        <strain evidence="12">DSM 217</strain>
    </source>
</reference>
<comment type="similarity">
    <text evidence="7">Belongs to the drug/metabolite transporter (DMT) superfamily. Small multidrug resistance (SMR) (TC 2.A.7.1) family. Gdx/SugE subfamily.</text>
</comment>
<dbReference type="EMBL" id="FNNZ01000006">
    <property type="protein sequence ID" value="SDW60847.1"/>
    <property type="molecule type" value="Genomic_DNA"/>
</dbReference>
<feature type="transmembrane region" description="Helical" evidence="10">
    <location>
        <begin position="86"/>
        <end position="105"/>
    </location>
</feature>
<keyword evidence="4 9" id="KW-0812">Transmembrane</keyword>
<evidence type="ECO:0000256" key="1">
    <source>
        <dbReference type="ARBA" id="ARBA00004651"/>
    </source>
</evidence>
<keyword evidence="6 10" id="KW-0472">Membrane</keyword>
<evidence type="ECO:0000256" key="5">
    <source>
        <dbReference type="ARBA" id="ARBA00022989"/>
    </source>
</evidence>
<evidence type="ECO:0000256" key="9">
    <source>
        <dbReference type="RuleBase" id="RU003942"/>
    </source>
</evidence>
<evidence type="ECO:0000256" key="10">
    <source>
        <dbReference type="SAM" id="Phobius"/>
    </source>
</evidence>
<dbReference type="STRING" id="1058.SAMN05421783_10627"/>
<dbReference type="Pfam" id="PF00893">
    <property type="entry name" value="Multi_Drug_Res"/>
    <property type="match status" value="1"/>
</dbReference>
<keyword evidence="12" id="KW-1185">Reference proteome</keyword>
<dbReference type="GO" id="GO:0005886">
    <property type="term" value="C:plasma membrane"/>
    <property type="evidence" value="ECO:0007669"/>
    <property type="project" value="UniProtKB-SubCell"/>
</dbReference>
<evidence type="ECO:0000256" key="3">
    <source>
        <dbReference type="ARBA" id="ARBA00022475"/>
    </source>
</evidence>
<dbReference type="Gene3D" id="1.10.3730.20">
    <property type="match status" value="1"/>
</dbReference>
<evidence type="ECO:0000256" key="6">
    <source>
        <dbReference type="ARBA" id="ARBA00023136"/>
    </source>
</evidence>
<protein>
    <recommendedName>
        <fullName evidence="8">Guanidinium exporter</fullName>
    </recommendedName>
</protein>
<dbReference type="PANTHER" id="PTHR30561">
    <property type="entry name" value="SMR FAMILY PROTON-DEPENDENT DRUG EFFLUX TRANSPORTER SUGE"/>
    <property type="match status" value="1"/>
</dbReference>
<dbReference type="InterPro" id="IPR000390">
    <property type="entry name" value="Small_drug/metabolite_transptr"/>
</dbReference>
<dbReference type="InterPro" id="IPR037185">
    <property type="entry name" value="EmrE-like"/>
</dbReference>
<sequence>MAWLYLVIAGIFEWGWPVGLKLGVTDSGLRWGWIGFAVFCIVASGACLLVAQKSIPMGTAYAVWTGIGAVGAFAIGIVLFAEPATLLRFLFVGMIVLGIVGLKLVSGS</sequence>
<dbReference type="Proteomes" id="UP000198816">
    <property type="component" value="Unassembled WGS sequence"/>
</dbReference>
<feature type="transmembrane region" description="Helical" evidence="10">
    <location>
        <begin position="58"/>
        <end position="80"/>
    </location>
</feature>
<accession>A0A1H2UXP8</accession>
<feature type="transmembrane region" description="Helical" evidence="10">
    <location>
        <begin position="31"/>
        <end position="51"/>
    </location>
</feature>
<evidence type="ECO:0000256" key="7">
    <source>
        <dbReference type="ARBA" id="ARBA00038151"/>
    </source>
</evidence>
<dbReference type="GO" id="GO:0022857">
    <property type="term" value="F:transmembrane transporter activity"/>
    <property type="evidence" value="ECO:0007669"/>
    <property type="project" value="InterPro"/>
</dbReference>
<proteinExistence type="inferred from homology"/>
<keyword evidence="5 10" id="KW-1133">Transmembrane helix</keyword>
<dbReference type="RefSeq" id="WP_093029955.1">
    <property type="nucleotide sequence ID" value="NZ_FNNZ01000006.1"/>
</dbReference>
<evidence type="ECO:0000256" key="8">
    <source>
        <dbReference type="ARBA" id="ARBA00039168"/>
    </source>
</evidence>